<dbReference type="InterPro" id="IPR021124">
    <property type="entry name" value="CRISPR-assoc_prot_Cas5"/>
</dbReference>
<sequence length="260" mass="29200">MTGHLVFRLYAPMASWGEAAVGEARPTATYPGRGAILGLIGAALGIRRDDDEGQLRLRQSLGIAVKQRSPGWLLRDYHTVQVPPSQSKVNYRSRREELSVPKDALNTILSSRDYRCDGLWVVALRLMPDAVWTLDELKSALERPRFTLYLGRKACPLAAPLTPAIVEADHWRGALDHGFDSATDPERTWLPLIGNEAQDLRLLRLPGQVLYAWEGEADALDGNADMAESSETWDEPLHRRRWQFGARLEHRRIESVEGQS</sequence>
<dbReference type="GO" id="GO:0003723">
    <property type="term" value="F:RNA binding"/>
    <property type="evidence" value="ECO:0007669"/>
    <property type="project" value="InterPro"/>
</dbReference>
<protein>
    <submittedName>
        <fullName evidence="2">CRISPR-associated protein, Cas5e family</fullName>
    </submittedName>
</protein>
<dbReference type="STRING" id="290398.Csal_0230"/>
<reference evidence="2 3" key="1">
    <citation type="journal article" date="2011" name="Stand. Genomic Sci.">
        <title>Complete genome sequence of the halophilic and highly halotolerant Chromohalobacter salexigens type strain (1H11(T)).</title>
        <authorList>
            <person name="Copeland A."/>
            <person name="O'Connor K."/>
            <person name="Lucas S."/>
            <person name="Lapidus A."/>
            <person name="Berry K.W."/>
            <person name="Detter J.C."/>
            <person name="Del Rio T.G."/>
            <person name="Hammon N."/>
            <person name="Dalin E."/>
            <person name="Tice H."/>
            <person name="Pitluck S."/>
            <person name="Bruce D."/>
            <person name="Goodwin L."/>
            <person name="Han C."/>
            <person name="Tapia R."/>
            <person name="Saunders E."/>
            <person name="Schmutz J."/>
            <person name="Brettin T."/>
            <person name="Larimer F."/>
            <person name="Land M."/>
            <person name="Hauser L."/>
            <person name="Vargas C."/>
            <person name="Nieto J.J."/>
            <person name="Kyrpides N.C."/>
            <person name="Ivanova N."/>
            <person name="Goker M."/>
            <person name="Klenk H.P."/>
            <person name="Csonka L.N."/>
            <person name="Woyke T."/>
        </authorList>
    </citation>
    <scope>NUCLEOTIDE SEQUENCE [LARGE SCALE GENOMIC DNA]</scope>
    <source>
        <strain evidence="3">ATCC BAA-138 / DSM 3043 / CIP 106854 / NCIMB 13768 / 1H11</strain>
    </source>
</reference>
<dbReference type="Gene3D" id="3.30.70.2660">
    <property type="match status" value="1"/>
</dbReference>
<dbReference type="HOGENOM" id="CLU_084726_0_0_6"/>
<dbReference type="KEGG" id="csa:Csal_0230"/>
<keyword evidence="3" id="KW-1185">Reference proteome</keyword>
<gene>
    <name evidence="2" type="ordered locus">Csal_0230</name>
</gene>
<evidence type="ECO:0000256" key="1">
    <source>
        <dbReference type="ARBA" id="ARBA00023118"/>
    </source>
</evidence>
<dbReference type="RefSeq" id="WP_011505540.1">
    <property type="nucleotide sequence ID" value="NC_007963.1"/>
</dbReference>
<name>Q1R114_CHRI1</name>
<dbReference type="GeneID" id="95332978"/>
<dbReference type="eggNOG" id="ENOG502Z8QG">
    <property type="taxonomic scope" value="Bacteria"/>
</dbReference>
<dbReference type="InterPro" id="IPR013422">
    <property type="entry name" value="CRISPR-assoc_prot_Cas5_N"/>
</dbReference>
<proteinExistence type="predicted"/>
<dbReference type="AlphaFoldDB" id="Q1R114"/>
<accession>Q1R114</accession>
<evidence type="ECO:0000313" key="2">
    <source>
        <dbReference type="EMBL" id="ABE57594.1"/>
    </source>
</evidence>
<dbReference type="Proteomes" id="UP000000239">
    <property type="component" value="Chromosome"/>
</dbReference>
<dbReference type="EMBL" id="CP000285">
    <property type="protein sequence ID" value="ABE57594.1"/>
    <property type="molecule type" value="Genomic_DNA"/>
</dbReference>
<dbReference type="CDD" id="cd09645">
    <property type="entry name" value="Cas5_I-E"/>
    <property type="match status" value="1"/>
</dbReference>
<dbReference type="NCBIfam" id="TIGR02593">
    <property type="entry name" value="CRISPR_cas5"/>
    <property type="match status" value="1"/>
</dbReference>
<keyword evidence="1" id="KW-0051">Antiviral defense</keyword>
<evidence type="ECO:0000313" key="3">
    <source>
        <dbReference type="Proteomes" id="UP000000239"/>
    </source>
</evidence>
<organism evidence="2 3">
    <name type="scientific">Chromohalobacter israelensis (strain ATCC BAA-138 / DSM 3043 / CIP 106854 / NCIMB 13768 / 1H11)</name>
    <name type="common">Chromohalobacter salexigens</name>
    <dbReference type="NCBI Taxonomy" id="290398"/>
    <lineage>
        <taxon>Bacteria</taxon>
        <taxon>Pseudomonadati</taxon>
        <taxon>Pseudomonadota</taxon>
        <taxon>Gammaproteobacteria</taxon>
        <taxon>Oceanospirillales</taxon>
        <taxon>Halomonadaceae</taxon>
        <taxon>Chromohalobacter</taxon>
    </lineage>
</organism>
<dbReference type="OrthoDB" id="5704083at2"/>
<dbReference type="GO" id="GO:0043571">
    <property type="term" value="P:maintenance of CRISPR repeat elements"/>
    <property type="evidence" value="ECO:0007669"/>
    <property type="project" value="InterPro"/>
</dbReference>
<dbReference type="Pfam" id="PF09704">
    <property type="entry name" value="Cas_Cas5d"/>
    <property type="match status" value="1"/>
</dbReference>
<dbReference type="GO" id="GO:0051607">
    <property type="term" value="P:defense response to virus"/>
    <property type="evidence" value="ECO:0007669"/>
    <property type="project" value="UniProtKB-KW"/>
</dbReference>
<dbReference type="NCBIfam" id="TIGR01868">
    <property type="entry name" value="casD_Cas5e"/>
    <property type="match status" value="1"/>
</dbReference>
<dbReference type="InterPro" id="IPR010147">
    <property type="entry name" value="CRISPR-assoc_prot_CasD"/>
</dbReference>